<dbReference type="Proteomes" id="UP000823912">
    <property type="component" value="Unassembled WGS sequence"/>
</dbReference>
<name>A0A9D1JAN5_9FIRM</name>
<evidence type="ECO:0000256" key="5">
    <source>
        <dbReference type="ARBA" id="ARBA00023136"/>
    </source>
</evidence>
<evidence type="ECO:0000256" key="7">
    <source>
        <dbReference type="SAM" id="Phobius"/>
    </source>
</evidence>
<organism evidence="8 9">
    <name type="scientific">Candidatus Pullilachnospira gallistercoris</name>
    <dbReference type="NCBI Taxonomy" id="2840911"/>
    <lineage>
        <taxon>Bacteria</taxon>
        <taxon>Bacillati</taxon>
        <taxon>Bacillota</taxon>
        <taxon>Clostridia</taxon>
        <taxon>Lachnospirales</taxon>
        <taxon>Lachnospiraceae</taxon>
        <taxon>Lachnospiraceae incertae sedis</taxon>
        <taxon>Candidatus Pullilachnospira</taxon>
    </lineage>
</organism>
<comment type="subcellular location">
    <subcellularLocation>
        <location evidence="1">Cell membrane</location>
        <topology evidence="1">Multi-pass membrane protein</topology>
    </subcellularLocation>
</comment>
<sequence length="161" mass="17660">MKKIFTIICDTLELIVAVIVAIGVILAMLSLIPELGGLLKSDTGALTPFLEQVFTVVIGVEFLKMLCRPNSDNVFETIIFLVARHMIVNDTSPLEDLLSTVSIVLLCLVRRYLKRDREESREGRPPFLRFFYSPRDASAGDAAPGTGSAKTGNTEENEVSG</sequence>
<dbReference type="Pfam" id="PF06146">
    <property type="entry name" value="PsiE"/>
    <property type="match status" value="1"/>
</dbReference>
<keyword evidence="5 7" id="KW-0472">Membrane</keyword>
<proteinExistence type="predicted"/>
<evidence type="ECO:0000256" key="3">
    <source>
        <dbReference type="ARBA" id="ARBA00022692"/>
    </source>
</evidence>
<evidence type="ECO:0000313" key="9">
    <source>
        <dbReference type="Proteomes" id="UP000823912"/>
    </source>
</evidence>
<evidence type="ECO:0000256" key="1">
    <source>
        <dbReference type="ARBA" id="ARBA00004651"/>
    </source>
</evidence>
<comment type="caution">
    <text evidence="8">The sequence shown here is derived from an EMBL/GenBank/DDBJ whole genome shotgun (WGS) entry which is preliminary data.</text>
</comment>
<accession>A0A9D1JAN5</accession>
<keyword evidence="2" id="KW-1003">Cell membrane</keyword>
<evidence type="ECO:0000256" key="4">
    <source>
        <dbReference type="ARBA" id="ARBA00022989"/>
    </source>
</evidence>
<reference evidence="8" key="2">
    <citation type="journal article" date="2021" name="PeerJ">
        <title>Extensive microbial diversity within the chicken gut microbiome revealed by metagenomics and culture.</title>
        <authorList>
            <person name="Gilroy R."/>
            <person name="Ravi A."/>
            <person name="Getino M."/>
            <person name="Pursley I."/>
            <person name="Horton D.L."/>
            <person name="Alikhan N.F."/>
            <person name="Baker D."/>
            <person name="Gharbi K."/>
            <person name="Hall N."/>
            <person name="Watson M."/>
            <person name="Adriaenssens E.M."/>
            <person name="Foster-Nyarko E."/>
            <person name="Jarju S."/>
            <person name="Secka A."/>
            <person name="Antonio M."/>
            <person name="Oren A."/>
            <person name="Chaudhuri R.R."/>
            <person name="La Ragione R."/>
            <person name="Hildebrand F."/>
            <person name="Pallen M.J."/>
        </authorList>
    </citation>
    <scope>NUCLEOTIDE SEQUENCE</scope>
    <source>
        <strain evidence="8">ChiSjej5B23-6657</strain>
    </source>
</reference>
<keyword evidence="3 7" id="KW-0812">Transmembrane</keyword>
<dbReference type="AlphaFoldDB" id="A0A9D1JAN5"/>
<evidence type="ECO:0000256" key="6">
    <source>
        <dbReference type="SAM" id="MobiDB-lite"/>
    </source>
</evidence>
<protein>
    <recommendedName>
        <fullName evidence="10">Transporter</fullName>
    </recommendedName>
</protein>
<gene>
    <name evidence="8" type="ORF">IAA55_05185</name>
</gene>
<keyword evidence="4 7" id="KW-1133">Transmembrane helix</keyword>
<evidence type="ECO:0008006" key="10">
    <source>
        <dbReference type="Google" id="ProtNLM"/>
    </source>
</evidence>
<reference evidence="8" key="1">
    <citation type="submission" date="2020-10" db="EMBL/GenBank/DDBJ databases">
        <authorList>
            <person name="Gilroy R."/>
        </authorList>
    </citation>
    <scope>NUCLEOTIDE SEQUENCE</scope>
    <source>
        <strain evidence="8">ChiSjej5B23-6657</strain>
    </source>
</reference>
<dbReference type="EMBL" id="DVHM01000083">
    <property type="protein sequence ID" value="HIR70655.1"/>
    <property type="molecule type" value="Genomic_DNA"/>
</dbReference>
<dbReference type="InterPro" id="IPR020948">
    <property type="entry name" value="P_starv_induced_PsiE-like"/>
</dbReference>
<evidence type="ECO:0000313" key="8">
    <source>
        <dbReference type="EMBL" id="HIR70655.1"/>
    </source>
</evidence>
<feature type="region of interest" description="Disordered" evidence="6">
    <location>
        <begin position="127"/>
        <end position="161"/>
    </location>
</feature>
<evidence type="ECO:0000256" key="2">
    <source>
        <dbReference type="ARBA" id="ARBA00022475"/>
    </source>
</evidence>
<dbReference type="GO" id="GO:0005886">
    <property type="term" value="C:plasma membrane"/>
    <property type="evidence" value="ECO:0007669"/>
    <property type="project" value="UniProtKB-SubCell"/>
</dbReference>
<feature type="transmembrane region" description="Helical" evidence="7">
    <location>
        <begin position="12"/>
        <end position="32"/>
    </location>
</feature>